<name>A0ACC1NK34_9PEZI</name>
<sequence length="413" mass="44715">MDGDPAVFDAPFFSITAHEAAAMDPQQRLLLETSYRALENAGIPLEKVAGTNTAVYASYTSEDYLMSIAKDPDHAPQMVSTSTSPSIQANRLSWYFDLRGPSIHVNTACSSSMITVDLACQSLRSGQSSMALVASGNSILTPDWSLYMSNMNFLSPDSRCYSFDHRANGYARGEGVVVFVLKRLSDAIRDGDMIRAVIRGTGSNQDGRTPALPQPSQSAQEALIRQVYKSCNLGYETTRYVEAHGTGTQIGDVTEATALGRIFRGSRSAREPLYIGSIKANIGHLGGGSGLASILKSIMILENGIIPPNALFEKLNLKINAKFYHLEVPTSCIPWPTHGLRRISIDSFSFGGANSHIIIDDAFHTIEALGLVGNYRTLTSPNLLINAPDKLTNGTNGGVDRLNHVTVKWIIRG</sequence>
<accession>A0ACC1NK34</accession>
<organism evidence="1 2">
    <name type="scientific">Xylaria curta</name>
    <dbReference type="NCBI Taxonomy" id="42375"/>
    <lineage>
        <taxon>Eukaryota</taxon>
        <taxon>Fungi</taxon>
        <taxon>Dikarya</taxon>
        <taxon>Ascomycota</taxon>
        <taxon>Pezizomycotina</taxon>
        <taxon>Sordariomycetes</taxon>
        <taxon>Xylariomycetidae</taxon>
        <taxon>Xylariales</taxon>
        <taxon>Xylariaceae</taxon>
        <taxon>Xylaria</taxon>
    </lineage>
</organism>
<dbReference type="Proteomes" id="UP001143856">
    <property type="component" value="Unassembled WGS sequence"/>
</dbReference>
<evidence type="ECO:0000313" key="2">
    <source>
        <dbReference type="Proteomes" id="UP001143856"/>
    </source>
</evidence>
<proteinExistence type="predicted"/>
<protein>
    <submittedName>
        <fullName evidence="1">Uncharacterized protein</fullName>
    </submittedName>
</protein>
<gene>
    <name evidence="1" type="ORF">NUW58_g7411</name>
</gene>
<dbReference type="EMBL" id="JAPDGR010001917">
    <property type="protein sequence ID" value="KAJ2978708.1"/>
    <property type="molecule type" value="Genomic_DNA"/>
</dbReference>
<evidence type="ECO:0000313" key="1">
    <source>
        <dbReference type="EMBL" id="KAJ2978708.1"/>
    </source>
</evidence>
<comment type="caution">
    <text evidence="1">The sequence shown here is derived from an EMBL/GenBank/DDBJ whole genome shotgun (WGS) entry which is preliminary data.</text>
</comment>
<reference evidence="1" key="1">
    <citation type="submission" date="2022-10" db="EMBL/GenBank/DDBJ databases">
        <title>Genome Sequence of Xylaria curta.</title>
        <authorList>
            <person name="Buettner E."/>
        </authorList>
    </citation>
    <scope>NUCLEOTIDE SEQUENCE</scope>
    <source>
        <strain evidence="1">Babe10</strain>
    </source>
</reference>
<keyword evidence="2" id="KW-1185">Reference proteome</keyword>